<feature type="transmembrane region" description="Helical" evidence="6">
    <location>
        <begin position="20"/>
        <end position="40"/>
    </location>
</feature>
<evidence type="ECO:0000256" key="5">
    <source>
        <dbReference type="ARBA" id="ARBA00023136"/>
    </source>
</evidence>
<organism evidence="7 8">
    <name type="scientific">Crenichthys baileyi</name>
    <name type="common">White River springfish</name>
    <dbReference type="NCBI Taxonomy" id="28760"/>
    <lineage>
        <taxon>Eukaryota</taxon>
        <taxon>Metazoa</taxon>
        <taxon>Chordata</taxon>
        <taxon>Craniata</taxon>
        <taxon>Vertebrata</taxon>
        <taxon>Euteleostomi</taxon>
        <taxon>Actinopterygii</taxon>
        <taxon>Neopterygii</taxon>
        <taxon>Teleostei</taxon>
        <taxon>Neoteleostei</taxon>
        <taxon>Acanthomorphata</taxon>
        <taxon>Ovalentaria</taxon>
        <taxon>Atherinomorphae</taxon>
        <taxon>Cyprinodontiformes</taxon>
        <taxon>Goodeidae</taxon>
        <taxon>Crenichthys</taxon>
    </lineage>
</organism>
<keyword evidence="2" id="KW-0813">Transport</keyword>
<keyword evidence="5 6" id="KW-0472">Membrane</keyword>
<gene>
    <name evidence="7" type="primary">SPNS2_2</name>
    <name evidence="7" type="ORF">CRENBAI_004920</name>
</gene>
<dbReference type="GO" id="GO:0046624">
    <property type="term" value="F:sphingolipid transporter activity"/>
    <property type="evidence" value="ECO:0007669"/>
    <property type="project" value="TreeGrafter"/>
</dbReference>
<dbReference type="GO" id="GO:0016020">
    <property type="term" value="C:membrane"/>
    <property type="evidence" value="ECO:0007669"/>
    <property type="project" value="UniProtKB-SubCell"/>
</dbReference>
<evidence type="ECO:0000256" key="4">
    <source>
        <dbReference type="ARBA" id="ARBA00022989"/>
    </source>
</evidence>
<protein>
    <submittedName>
        <fullName evidence="7">Protein spinster 2</fullName>
    </submittedName>
</protein>
<proteinExistence type="predicted"/>
<comment type="caution">
    <text evidence="7">The sequence shown here is derived from an EMBL/GenBank/DDBJ whole genome shotgun (WGS) entry which is preliminary data.</text>
</comment>
<name>A0AAV9QVC5_9TELE</name>
<dbReference type="AlphaFoldDB" id="A0AAV9QVC5"/>
<dbReference type="PANTHER" id="PTHR23505:SF4">
    <property type="entry name" value="SPHINGOSINE-1-PHOSPHATE TRANSPORTER SPNS2"/>
    <property type="match status" value="1"/>
</dbReference>
<reference evidence="7 8" key="1">
    <citation type="submission" date="2021-06" db="EMBL/GenBank/DDBJ databases">
        <authorList>
            <person name="Palmer J.M."/>
        </authorList>
    </citation>
    <scope>NUCLEOTIDE SEQUENCE [LARGE SCALE GENOMIC DNA]</scope>
    <source>
        <strain evidence="7 8">MEX-2019</strain>
        <tissue evidence="7">Muscle</tissue>
    </source>
</reference>
<dbReference type="PANTHER" id="PTHR23505">
    <property type="entry name" value="SPINSTER"/>
    <property type="match status" value="1"/>
</dbReference>
<keyword evidence="8" id="KW-1185">Reference proteome</keyword>
<accession>A0AAV9QVC5</accession>
<dbReference type="InterPro" id="IPR044770">
    <property type="entry name" value="MFS_spinster-like"/>
</dbReference>
<dbReference type="Proteomes" id="UP001311232">
    <property type="component" value="Unassembled WGS sequence"/>
</dbReference>
<keyword evidence="4 6" id="KW-1133">Transmembrane helix</keyword>
<sequence length="159" mass="17877">MCWFSACRVQLNESLHVNIIYWAMVCIFIGETLLFLNWAITADILMFVVIPTRRATAVAFQSFTSHLLGDAGSPYLIGRISDELQKSYASSELWKFLSLGYALMLCPFIIVLGGMFFLATALFFLDDREKAEQLKKLMQPPPPSSVKVISKRGPICTDV</sequence>
<dbReference type="InterPro" id="IPR036259">
    <property type="entry name" value="MFS_trans_sf"/>
</dbReference>
<keyword evidence="3 6" id="KW-0812">Transmembrane</keyword>
<feature type="transmembrane region" description="Helical" evidence="6">
    <location>
        <begin position="101"/>
        <end position="125"/>
    </location>
</feature>
<dbReference type="GO" id="GO:0003376">
    <property type="term" value="P:sphingosine-1-phosphate receptor signaling pathway"/>
    <property type="evidence" value="ECO:0007669"/>
    <property type="project" value="TreeGrafter"/>
</dbReference>
<dbReference type="EMBL" id="JAHHUM010002894">
    <property type="protein sequence ID" value="KAK5600234.1"/>
    <property type="molecule type" value="Genomic_DNA"/>
</dbReference>
<evidence type="ECO:0000256" key="1">
    <source>
        <dbReference type="ARBA" id="ARBA00004141"/>
    </source>
</evidence>
<dbReference type="SUPFAM" id="SSF103473">
    <property type="entry name" value="MFS general substrate transporter"/>
    <property type="match status" value="1"/>
</dbReference>
<evidence type="ECO:0000313" key="8">
    <source>
        <dbReference type="Proteomes" id="UP001311232"/>
    </source>
</evidence>
<evidence type="ECO:0000256" key="6">
    <source>
        <dbReference type="SAM" id="Phobius"/>
    </source>
</evidence>
<evidence type="ECO:0000256" key="2">
    <source>
        <dbReference type="ARBA" id="ARBA00022448"/>
    </source>
</evidence>
<comment type="subcellular location">
    <subcellularLocation>
        <location evidence="1">Membrane</location>
        <topology evidence="1">Multi-pass membrane protein</topology>
    </subcellularLocation>
</comment>
<evidence type="ECO:0000256" key="3">
    <source>
        <dbReference type="ARBA" id="ARBA00022692"/>
    </source>
</evidence>
<evidence type="ECO:0000313" key="7">
    <source>
        <dbReference type="EMBL" id="KAK5600234.1"/>
    </source>
</evidence>